<reference evidence="1" key="1">
    <citation type="submission" date="2021-10" db="EMBL/GenBank/DDBJ databases">
        <authorList>
            <person name="Piombo E."/>
        </authorList>
    </citation>
    <scope>NUCLEOTIDE SEQUENCE</scope>
</reference>
<proteinExistence type="predicted"/>
<keyword evidence="2" id="KW-1185">Reference proteome</keyword>
<name>A0A9N9ZLF0_9HYPO</name>
<comment type="caution">
    <text evidence="1">The sequence shown here is derived from an EMBL/GenBank/DDBJ whole genome shotgun (WGS) entry which is preliminary data.</text>
</comment>
<sequence length="323" mass="36558">MVGIYPFRTADRILNKIGFASGDQSPVFQTNRRNWLASITRDSILAEYTEFLFHGKPGIGGVFDSKRKALKETFAAHANSDNCWDSQSVDSYLRTRVPQNANQETVLRNCASSFWTLMAYFAQWPFNSPSTPKPTSLTLPSFFRAMAFLNGLHSEMFWPIGFSDEDAERNDLLPLEYIFRALSTDPLVERSSSSESEELLITSRQPRDILAVLYSVQPVTDYFTTQMTLDELTPTAISLSPSPAPELPTLAVSNGILISLLDLLISLFEHWSQVYSSTSWLNFKGELEAARTDMQNVNEVSFDIFIDKLGGLHRWNFYHAISY</sequence>
<dbReference type="EMBL" id="CABFOC020000074">
    <property type="protein sequence ID" value="CAH0057611.1"/>
    <property type="molecule type" value="Genomic_DNA"/>
</dbReference>
<evidence type="ECO:0000313" key="1">
    <source>
        <dbReference type="EMBL" id="CAH0057611.1"/>
    </source>
</evidence>
<feature type="non-terminal residue" evidence="1">
    <location>
        <position position="323"/>
    </location>
</feature>
<organism evidence="1 2">
    <name type="scientific">Clonostachys solani</name>
    <dbReference type="NCBI Taxonomy" id="160281"/>
    <lineage>
        <taxon>Eukaryota</taxon>
        <taxon>Fungi</taxon>
        <taxon>Dikarya</taxon>
        <taxon>Ascomycota</taxon>
        <taxon>Pezizomycotina</taxon>
        <taxon>Sordariomycetes</taxon>
        <taxon>Hypocreomycetidae</taxon>
        <taxon>Hypocreales</taxon>
        <taxon>Bionectriaceae</taxon>
        <taxon>Clonostachys</taxon>
    </lineage>
</organism>
<dbReference type="Proteomes" id="UP000775872">
    <property type="component" value="Unassembled WGS sequence"/>
</dbReference>
<dbReference type="AlphaFoldDB" id="A0A9N9ZLF0"/>
<gene>
    <name evidence="1" type="ORF">CSOL1703_00007398</name>
</gene>
<evidence type="ECO:0000313" key="2">
    <source>
        <dbReference type="Proteomes" id="UP000775872"/>
    </source>
</evidence>
<protein>
    <submittedName>
        <fullName evidence="1">Uncharacterized protein</fullName>
    </submittedName>
</protein>
<dbReference type="OrthoDB" id="5145510at2759"/>
<accession>A0A9N9ZLF0</accession>